<dbReference type="EMBL" id="KB008025">
    <property type="protein sequence ID" value="ELR15693.1"/>
    <property type="molecule type" value="Genomic_DNA"/>
</dbReference>
<evidence type="ECO:0000313" key="3">
    <source>
        <dbReference type="Proteomes" id="UP000011083"/>
    </source>
</evidence>
<dbReference type="PANTHER" id="PTHR11567">
    <property type="entry name" value="ACID PHOSPHATASE-RELATED"/>
    <property type="match status" value="1"/>
</dbReference>
<dbReference type="GO" id="GO:0016791">
    <property type="term" value="F:phosphatase activity"/>
    <property type="evidence" value="ECO:0007669"/>
    <property type="project" value="TreeGrafter"/>
</dbReference>
<dbReference type="Proteomes" id="UP000011083">
    <property type="component" value="Unassembled WGS sequence"/>
</dbReference>
<dbReference type="VEuPathDB" id="AmoebaDB:ACA1_378110"/>
<dbReference type="Pfam" id="PF09725">
    <property type="entry name" value="Fra10Ac1"/>
    <property type="match status" value="1"/>
</dbReference>
<dbReference type="InterPro" id="IPR050645">
    <property type="entry name" value="Histidine_acid_phosphatase"/>
</dbReference>
<feature type="compositionally biased region" description="Basic and acidic residues" evidence="1">
    <location>
        <begin position="193"/>
        <end position="254"/>
    </location>
</feature>
<feature type="region of interest" description="Disordered" evidence="1">
    <location>
        <begin position="158"/>
        <end position="254"/>
    </location>
</feature>
<dbReference type="OMA" id="EYFQDMF"/>
<dbReference type="OrthoDB" id="197967at2759"/>
<name>L8GSW9_ACACF</name>
<accession>L8GSW9</accession>
<dbReference type="KEGG" id="acan:ACA1_378110"/>
<sequence length="254" mass="31032">MNAYERHQRYIRDYVLYYGRGKLPAVPQKPTKSDDDILKQQYRFIRTEEDDRADDSREAWEKRLARRYYERLYREYCIADLTRYREGQVGMRWRVEKEVIIGKGQFICGNKHCEAKEDLKSYEVNFQYAEAGETKNALVKLRLCPPCAYKLNYKKEQQKKKEEKKRKRKVDKEERKLRKKMKKEGREDELDELERKKAREAEELAEQERIEREEKEKAEREAEKAKNVWKKDAQVEQTKNRSEEFEDYFRGLFP</sequence>
<dbReference type="RefSeq" id="XP_004337706.1">
    <property type="nucleotide sequence ID" value="XM_004337658.1"/>
</dbReference>
<reference evidence="2 3" key="1">
    <citation type="journal article" date="2013" name="Genome Biol.">
        <title>Genome of Acanthamoeba castellanii highlights extensive lateral gene transfer and early evolution of tyrosine kinase signaling.</title>
        <authorList>
            <person name="Clarke M."/>
            <person name="Lohan A.J."/>
            <person name="Liu B."/>
            <person name="Lagkouvardos I."/>
            <person name="Roy S."/>
            <person name="Zafar N."/>
            <person name="Bertelli C."/>
            <person name="Schilde C."/>
            <person name="Kianianmomeni A."/>
            <person name="Burglin T.R."/>
            <person name="Frech C."/>
            <person name="Turcotte B."/>
            <person name="Kopec K.O."/>
            <person name="Synnott J.M."/>
            <person name="Choo C."/>
            <person name="Paponov I."/>
            <person name="Finkler A."/>
            <person name="Soon Heng Tan C."/>
            <person name="Hutchins A.P."/>
            <person name="Weinmeier T."/>
            <person name="Rattei T."/>
            <person name="Chu J.S."/>
            <person name="Gimenez G."/>
            <person name="Irimia M."/>
            <person name="Rigden D.J."/>
            <person name="Fitzpatrick D.A."/>
            <person name="Lorenzo-Morales J."/>
            <person name="Bateman A."/>
            <person name="Chiu C.H."/>
            <person name="Tang P."/>
            <person name="Hegemann P."/>
            <person name="Fromm H."/>
            <person name="Raoult D."/>
            <person name="Greub G."/>
            <person name="Miranda-Saavedra D."/>
            <person name="Chen N."/>
            <person name="Nash P."/>
            <person name="Ginger M.L."/>
            <person name="Horn M."/>
            <person name="Schaap P."/>
            <person name="Caler L."/>
            <person name="Loftus B."/>
        </authorList>
    </citation>
    <scope>NUCLEOTIDE SEQUENCE [LARGE SCALE GENOMIC DNA]</scope>
    <source>
        <strain evidence="2 3">Neff</strain>
    </source>
</reference>
<organism evidence="2 3">
    <name type="scientific">Acanthamoeba castellanii (strain ATCC 30010 / Neff)</name>
    <dbReference type="NCBI Taxonomy" id="1257118"/>
    <lineage>
        <taxon>Eukaryota</taxon>
        <taxon>Amoebozoa</taxon>
        <taxon>Discosea</taxon>
        <taxon>Longamoebia</taxon>
        <taxon>Centramoebida</taxon>
        <taxon>Acanthamoebidae</taxon>
        <taxon>Acanthamoeba</taxon>
    </lineage>
</organism>
<keyword evidence="3" id="KW-1185">Reference proteome</keyword>
<evidence type="ECO:0008006" key="4">
    <source>
        <dbReference type="Google" id="ProtNLM"/>
    </source>
</evidence>
<evidence type="ECO:0000256" key="1">
    <source>
        <dbReference type="SAM" id="MobiDB-lite"/>
    </source>
</evidence>
<dbReference type="InterPro" id="IPR019129">
    <property type="entry name" value="Folate-sensitive_fs_Fra10Ac1"/>
</dbReference>
<protein>
    <recommendedName>
        <fullName evidence="4">Protein FRA10AC1</fullName>
    </recommendedName>
</protein>
<dbReference type="PANTHER" id="PTHR11567:SF25">
    <property type="entry name" value="PROTEIN FRA10AC1"/>
    <property type="match status" value="1"/>
</dbReference>
<gene>
    <name evidence="2" type="ORF">ACA1_378110</name>
</gene>
<dbReference type="AlphaFoldDB" id="L8GSW9"/>
<dbReference type="STRING" id="1257118.L8GSW9"/>
<proteinExistence type="predicted"/>
<evidence type="ECO:0000313" key="2">
    <source>
        <dbReference type="EMBL" id="ELR15693.1"/>
    </source>
</evidence>
<dbReference type="GeneID" id="14916370"/>